<dbReference type="PANTHER" id="PTHR33993:SF14">
    <property type="entry name" value="GB|AAF24581.1"/>
    <property type="match status" value="1"/>
</dbReference>
<dbReference type="Pfam" id="PF00903">
    <property type="entry name" value="Glyoxalase"/>
    <property type="match status" value="1"/>
</dbReference>
<comment type="caution">
    <text evidence="2">The sequence shown here is derived from an EMBL/GenBank/DDBJ whole genome shotgun (WGS) entry which is preliminary data.</text>
</comment>
<dbReference type="PANTHER" id="PTHR33993">
    <property type="entry name" value="GLYOXALASE-RELATED"/>
    <property type="match status" value="1"/>
</dbReference>
<dbReference type="PROSITE" id="PS51819">
    <property type="entry name" value="VOC"/>
    <property type="match status" value="2"/>
</dbReference>
<sequence length="232" mass="24689">MEFSEGTPCWAQLLTPDAAAAKRFYGGLFGWTFDERGAWTMCLDGARPVAQITQAPGEVWEVFLTTSDVAAAAASVPGAGGTVLEEPFDVPGYGHYARAADPAGTPFVLWQPREFTGGGLHWLDLNTRDGERIDAFYTAVLSYDPHSASGDYTLWHSGGRPVGGRLEMDDSEWAGIPEHWMTYFAVADVDSVASLAEDLGGTVGHGPVPSPRGRLAIIGDPSGIPFTAITPT</sequence>
<dbReference type="InterPro" id="IPR029068">
    <property type="entry name" value="Glyas_Bleomycin-R_OHBP_Dase"/>
</dbReference>
<dbReference type="RefSeq" id="WP_184966669.1">
    <property type="nucleotide sequence ID" value="NZ_JACHIN010000008.1"/>
</dbReference>
<dbReference type="Pfam" id="PF18029">
    <property type="entry name" value="Glyoxalase_6"/>
    <property type="match status" value="1"/>
</dbReference>
<proteinExistence type="predicted"/>
<dbReference type="Gene3D" id="3.10.180.10">
    <property type="entry name" value="2,3-Dihydroxybiphenyl 1,2-Dioxygenase, domain 1"/>
    <property type="match status" value="2"/>
</dbReference>
<accession>A0A7W8A753</accession>
<gene>
    <name evidence="2" type="ORF">HNR40_005786</name>
</gene>
<feature type="domain" description="VOC" evidence="1">
    <location>
        <begin position="7"/>
        <end position="112"/>
    </location>
</feature>
<dbReference type="CDD" id="cd07247">
    <property type="entry name" value="SgaA_N_like"/>
    <property type="match status" value="2"/>
</dbReference>
<evidence type="ECO:0000259" key="1">
    <source>
        <dbReference type="PROSITE" id="PS51819"/>
    </source>
</evidence>
<dbReference type="EMBL" id="JACHIN010000008">
    <property type="protein sequence ID" value="MBB5080299.1"/>
    <property type="molecule type" value="Genomic_DNA"/>
</dbReference>
<evidence type="ECO:0000313" key="2">
    <source>
        <dbReference type="EMBL" id="MBB5080299.1"/>
    </source>
</evidence>
<dbReference type="InterPro" id="IPR052164">
    <property type="entry name" value="Anthracycline_SecMetBiosynth"/>
</dbReference>
<protein>
    <recommendedName>
        <fullName evidence="1">VOC domain-containing protein</fullName>
    </recommendedName>
</protein>
<dbReference type="InterPro" id="IPR004360">
    <property type="entry name" value="Glyas_Fos-R_dOase_dom"/>
</dbReference>
<dbReference type="InterPro" id="IPR041581">
    <property type="entry name" value="Glyoxalase_6"/>
</dbReference>
<dbReference type="SUPFAM" id="SSF54593">
    <property type="entry name" value="Glyoxalase/Bleomycin resistance protein/Dihydroxybiphenyl dioxygenase"/>
    <property type="match status" value="1"/>
</dbReference>
<reference evidence="2 3" key="1">
    <citation type="submission" date="2020-08" db="EMBL/GenBank/DDBJ databases">
        <title>Genomic Encyclopedia of Type Strains, Phase IV (KMG-IV): sequencing the most valuable type-strain genomes for metagenomic binning, comparative biology and taxonomic classification.</title>
        <authorList>
            <person name="Goeker M."/>
        </authorList>
    </citation>
    <scope>NUCLEOTIDE SEQUENCE [LARGE SCALE GENOMIC DNA]</scope>
    <source>
        <strain evidence="2 3">DSM 45385</strain>
    </source>
</reference>
<name>A0A7W8A753_9ACTN</name>
<dbReference type="Proteomes" id="UP000568380">
    <property type="component" value="Unassembled WGS sequence"/>
</dbReference>
<organism evidence="2 3">
    <name type="scientific">Nonomuraea endophytica</name>
    <dbReference type="NCBI Taxonomy" id="714136"/>
    <lineage>
        <taxon>Bacteria</taxon>
        <taxon>Bacillati</taxon>
        <taxon>Actinomycetota</taxon>
        <taxon>Actinomycetes</taxon>
        <taxon>Streptosporangiales</taxon>
        <taxon>Streptosporangiaceae</taxon>
        <taxon>Nonomuraea</taxon>
    </lineage>
</organism>
<dbReference type="AlphaFoldDB" id="A0A7W8A753"/>
<evidence type="ECO:0000313" key="3">
    <source>
        <dbReference type="Proteomes" id="UP000568380"/>
    </source>
</evidence>
<keyword evidence="3" id="KW-1185">Reference proteome</keyword>
<feature type="domain" description="VOC" evidence="1">
    <location>
        <begin position="119"/>
        <end position="231"/>
    </location>
</feature>
<dbReference type="InterPro" id="IPR037523">
    <property type="entry name" value="VOC_core"/>
</dbReference>